<keyword evidence="3" id="KW-0813">Transport</keyword>
<dbReference type="Gene3D" id="1.10.3730.20">
    <property type="match status" value="1"/>
</dbReference>
<sequence length="104" mass="10908">MAWVFLFGAVFLEVVATNVLPATQRFTRPVPTVTVCLMYAGTALLLARAILGIDLAIAYTLWCALGIVVVVAVGVATRGERVSRSGYLGLMLILAGVITVNLGG</sequence>
<comment type="subcellular location">
    <subcellularLocation>
        <location evidence="1 9">Cell membrane</location>
        <topology evidence="1 9">Multi-pass membrane protein</topology>
    </subcellularLocation>
</comment>
<evidence type="ECO:0000256" key="1">
    <source>
        <dbReference type="ARBA" id="ARBA00004651"/>
    </source>
</evidence>
<feature type="transmembrane region" description="Helical" evidence="10">
    <location>
        <begin position="32"/>
        <end position="51"/>
    </location>
</feature>
<evidence type="ECO:0000256" key="10">
    <source>
        <dbReference type="SAM" id="Phobius"/>
    </source>
</evidence>
<dbReference type="GO" id="GO:0046677">
    <property type="term" value="P:response to antibiotic"/>
    <property type="evidence" value="ECO:0007669"/>
    <property type="project" value="UniProtKB-KW"/>
</dbReference>
<keyword evidence="8" id="KW-0046">Antibiotic resistance</keyword>
<keyword evidence="7 10" id="KW-0472">Membrane</keyword>
<comment type="caution">
    <text evidence="11">The sequence shown here is derived from an EMBL/GenBank/DDBJ whole genome shotgun (WGS) entry which is preliminary data.</text>
</comment>
<dbReference type="GO" id="GO:0005886">
    <property type="term" value="C:plasma membrane"/>
    <property type="evidence" value="ECO:0007669"/>
    <property type="project" value="UniProtKB-SubCell"/>
</dbReference>
<dbReference type="PANTHER" id="PTHR30561">
    <property type="entry name" value="SMR FAMILY PROTON-DEPENDENT DRUG EFFLUX TRANSPORTER SUGE"/>
    <property type="match status" value="1"/>
</dbReference>
<dbReference type="GO" id="GO:0015220">
    <property type="term" value="F:choline transmembrane transporter activity"/>
    <property type="evidence" value="ECO:0007669"/>
    <property type="project" value="TreeGrafter"/>
</dbReference>
<feature type="transmembrane region" description="Helical" evidence="10">
    <location>
        <begin position="85"/>
        <end position="103"/>
    </location>
</feature>
<dbReference type="SUPFAM" id="SSF103481">
    <property type="entry name" value="Multidrug resistance efflux transporter EmrE"/>
    <property type="match status" value="1"/>
</dbReference>
<dbReference type="GO" id="GO:0015297">
    <property type="term" value="F:antiporter activity"/>
    <property type="evidence" value="ECO:0007669"/>
    <property type="project" value="TreeGrafter"/>
</dbReference>
<dbReference type="InterPro" id="IPR037185">
    <property type="entry name" value="EmrE-like"/>
</dbReference>
<protein>
    <submittedName>
        <fullName evidence="11">Small multidrug resistance protein</fullName>
    </submittedName>
</protein>
<evidence type="ECO:0000256" key="4">
    <source>
        <dbReference type="ARBA" id="ARBA00022475"/>
    </source>
</evidence>
<accession>A0A846WU37</accession>
<dbReference type="GO" id="GO:0031460">
    <property type="term" value="P:glycine betaine transport"/>
    <property type="evidence" value="ECO:0007669"/>
    <property type="project" value="TreeGrafter"/>
</dbReference>
<evidence type="ECO:0000313" key="12">
    <source>
        <dbReference type="Proteomes" id="UP000563898"/>
    </source>
</evidence>
<keyword evidence="6 10" id="KW-1133">Transmembrane helix</keyword>
<dbReference type="Proteomes" id="UP000563898">
    <property type="component" value="Unassembled WGS sequence"/>
</dbReference>
<dbReference type="AlphaFoldDB" id="A0A846WU37"/>
<keyword evidence="5 9" id="KW-0812">Transmembrane</keyword>
<dbReference type="RefSeq" id="WP_006370737.1">
    <property type="nucleotide sequence ID" value="NZ_JAAXPC010000030.1"/>
</dbReference>
<dbReference type="PANTHER" id="PTHR30561:SF1">
    <property type="entry name" value="MULTIDRUG TRANSPORTER EMRE"/>
    <property type="match status" value="1"/>
</dbReference>
<evidence type="ECO:0000313" key="11">
    <source>
        <dbReference type="EMBL" id="NKY05189.1"/>
    </source>
</evidence>
<evidence type="ECO:0000256" key="7">
    <source>
        <dbReference type="ARBA" id="ARBA00023136"/>
    </source>
</evidence>
<evidence type="ECO:0000256" key="8">
    <source>
        <dbReference type="ARBA" id="ARBA00023251"/>
    </source>
</evidence>
<comment type="similarity">
    <text evidence="2">Belongs to the drug/metabolite transporter (DMT) superfamily. Small multidrug resistance (SMR) (TC 2.A.7.1) family. Mmr subfamily.</text>
</comment>
<organism evidence="11 12">
    <name type="scientific">Gordonia polyisoprenivorans</name>
    <dbReference type="NCBI Taxonomy" id="84595"/>
    <lineage>
        <taxon>Bacteria</taxon>
        <taxon>Bacillati</taxon>
        <taxon>Actinomycetota</taxon>
        <taxon>Actinomycetes</taxon>
        <taxon>Mycobacteriales</taxon>
        <taxon>Gordoniaceae</taxon>
        <taxon>Gordonia</taxon>
    </lineage>
</organism>
<keyword evidence="4" id="KW-1003">Cell membrane</keyword>
<proteinExistence type="inferred from homology"/>
<evidence type="ECO:0000256" key="5">
    <source>
        <dbReference type="ARBA" id="ARBA00022692"/>
    </source>
</evidence>
<dbReference type="EMBL" id="JAAXPC010000030">
    <property type="protein sequence ID" value="NKY05189.1"/>
    <property type="molecule type" value="Genomic_DNA"/>
</dbReference>
<name>A0A846WU37_9ACTN</name>
<gene>
    <name evidence="11" type="ORF">HGA05_26900</name>
</gene>
<dbReference type="Pfam" id="PF00893">
    <property type="entry name" value="Multi_Drug_Res"/>
    <property type="match status" value="1"/>
</dbReference>
<dbReference type="InterPro" id="IPR000390">
    <property type="entry name" value="Small_drug/metabolite_transptr"/>
</dbReference>
<dbReference type="InterPro" id="IPR045324">
    <property type="entry name" value="Small_multidrug_res"/>
</dbReference>
<reference evidence="11 12" key="1">
    <citation type="submission" date="2020-04" db="EMBL/GenBank/DDBJ databases">
        <title>MicrobeNet Type strains.</title>
        <authorList>
            <person name="Nicholson A.C."/>
        </authorList>
    </citation>
    <scope>NUCLEOTIDE SEQUENCE [LARGE SCALE GENOMIC DNA]</scope>
    <source>
        <strain evidence="11 12">ATCC BAA-14</strain>
    </source>
</reference>
<evidence type="ECO:0000256" key="2">
    <source>
        <dbReference type="ARBA" id="ARBA00007822"/>
    </source>
</evidence>
<dbReference type="GO" id="GO:0015199">
    <property type="term" value="F:amino-acid betaine transmembrane transporter activity"/>
    <property type="evidence" value="ECO:0007669"/>
    <property type="project" value="TreeGrafter"/>
</dbReference>
<evidence type="ECO:0000256" key="3">
    <source>
        <dbReference type="ARBA" id="ARBA00022448"/>
    </source>
</evidence>
<feature type="transmembrane region" description="Helical" evidence="10">
    <location>
        <begin position="58"/>
        <end position="79"/>
    </location>
</feature>
<evidence type="ECO:0000256" key="9">
    <source>
        <dbReference type="RuleBase" id="RU003942"/>
    </source>
</evidence>
<evidence type="ECO:0000256" key="6">
    <source>
        <dbReference type="ARBA" id="ARBA00022989"/>
    </source>
</evidence>